<keyword evidence="1" id="KW-1133">Transmembrane helix</keyword>
<protein>
    <submittedName>
        <fullName evidence="2">Uncharacterized protein</fullName>
    </submittedName>
</protein>
<keyword evidence="1" id="KW-0812">Transmembrane</keyword>
<feature type="transmembrane region" description="Helical" evidence="1">
    <location>
        <begin position="14"/>
        <end position="33"/>
    </location>
</feature>
<sequence>MNTPARRTLVNGCLLGLLLIAGFWSTPLLLTALEQLLPFFSTRWGYIYLLYGTSRWMGSVGSLWIVWMLRDTRLHLAAEWSLISRLAYLIAFAVGFLCILIYAICAEPTMWFEGDASELLLFETEQQAKLFLGGLIAINILIRWFGLVFTRAEAGTVRLEWVGEPEVLGLWLSLFTMSMLYLVLIIGVLYSVRGWRSCVWLRRMAYRWWGIVVFHTAVTPQTLQLGDPLPIVLKMLILALFTATLFVALWRLKPAATQEQQRC</sequence>
<dbReference type="EMBL" id="NMQE01000830">
    <property type="protein sequence ID" value="PMB17293.1"/>
    <property type="molecule type" value="Genomic_DNA"/>
</dbReference>
<reference evidence="2 3" key="1">
    <citation type="submission" date="2017-07" db="EMBL/GenBank/DDBJ databases">
        <title>Genomes of Fischerella (Mastigocladus) sp. strains.</title>
        <authorList>
            <person name="Miller S.R."/>
        </authorList>
    </citation>
    <scope>NUCLEOTIDE SEQUENCE [LARGE SCALE GENOMIC DNA]</scope>
    <source>
        <strain evidence="2 3">CCMEE 5318</strain>
    </source>
</reference>
<dbReference type="AlphaFoldDB" id="A0A2N6L5W8"/>
<feature type="transmembrane region" description="Helical" evidence="1">
    <location>
        <begin position="229"/>
        <end position="252"/>
    </location>
</feature>
<keyword evidence="1" id="KW-0472">Membrane</keyword>
<gene>
    <name evidence="2" type="ORF">CEN46_23925</name>
</gene>
<evidence type="ECO:0000256" key="1">
    <source>
        <dbReference type="SAM" id="Phobius"/>
    </source>
</evidence>
<evidence type="ECO:0000313" key="2">
    <source>
        <dbReference type="EMBL" id="PMB17293.1"/>
    </source>
</evidence>
<organism evidence="2 3">
    <name type="scientific">Fischerella thermalis CCMEE 5318</name>
    <dbReference type="NCBI Taxonomy" id="2019666"/>
    <lineage>
        <taxon>Bacteria</taxon>
        <taxon>Bacillati</taxon>
        <taxon>Cyanobacteriota</taxon>
        <taxon>Cyanophyceae</taxon>
        <taxon>Nostocales</taxon>
        <taxon>Hapalosiphonaceae</taxon>
        <taxon>Fischerella</taxon>
    </lineage>
</organism>
<accession>A0A2N6L5W8</accession>
<feature type="transmembrane region" description="Helical" evidence="1">
    <location>
        <begin position="130"/>
        <end position="150"/>
    </location>
</feature>
<evidence type="ECO:0000313" key="3">
    <source>
        <dbReference type="Proteomes" id="UP000235081"/>
    </source>
</evidence>
<feature type="transmembrane region" description="Helical" evidence="1">
    <location>
        <begin position="86"/>
        <end position="105"/>
    </location>
</feature>
<dbReference type="Proteomes" id="UP000235081">
    <property type="component" value="Unassembled WGS sequence"/>
</dbReference>
<proteinExistence type="predicted"/>
<feature type="transmembrane region" description="Helical" evidence="1">
    <location>
        <begin position="170"/>
        <end position="192"/>
    </location>
</feature>
<name>A0A2N6L5W8_9CYAN</name>
<feature type="transmembrane region" description="Helical" evidence="1">
    <location>
        <begin position="45"/>
        <end position="66"/>
    </location>
</feature>
<comment type="caution">
    <text evidence="2">The sequence shown here is derived from an EMBL/GenBank/DDBJ whole genome shotgun (WGS) entry which is preliminary data.</text>
</comment>